<dbReference type="AlphaFoldDB" id="A0A7W8U6Y9"/>
<dbReference type="EMBL" id="JACHBK010000001">
    <property type="protein sequence ID" value="MBB5533969.1"/>
    <property type="molecule type" value="Genomic_DNA"/>
</dbReference>
<gene>
    <name evidence="1" type="ORF">GGD55_000630</name>
</gene>
<protein>
    <submittedName>
        <fullName evidence="1">Uncharacterized protein</fullName>
    </submittedName>
</protein>
<accession>A0A7W8U6Y9</accession>
<proteinExistence type="predicted"/>
<evidence type="ECO:0000313" key="2">
    <source>
        <dbReference type="Proteomes" id="UP000585507"/>
    </source>
</evidence>
<reference evidence="1 2" key="1">
    <citation type="submission" date="2020-08" db="EMBL/GenBank/DDBJ databases">
        <title>Genomic Encyclopedia of Type Strains, Phase IV (KMG-V): Genome sequencing to study the core and pangenomes of soil and plant-associated prokaryotes.</title>
        <authorList>
            <person name="Whitman W."/>
        </authorList>
    </citation>
    <scope>NUCLEOTIDE SEQUENCE [LARGE SCALE GENOMIC DNA]</scope>
    <source>
        <strain evidence="1 2">SEMIA 4084</strain>
    </source>
</reference>
<comment type="caution">
    <text evidence="1">The sequence shown here is derived from an EMBL/GenBank/DDBJ whole genome shotgun (WGS) entry which is preliminary data.</text>
</comment>
<sequence>MNERLIQNGIDYQAVNAHAWFPADRRDLGLNVLRRNSSCAAAMLALLACTRLGWWTRATSMETADAQKRSECPRATPVLQR</sequence>
<dbReference type="Proteomes" id="UP000585507">
    <property type="component" value="Unassembled WGS sequence"/>
</dbReference>
<evidence type="ECO:0000313" key="1">
    <source>
        <dbReference type="EMBL" id="MBB5533969.1"/>
    </source>
</evidence>
<name>A0A7W8U6Y9_9HYPH</name>
<organism evidence="1 2">
    <name type="scientific">Rhizobium giardinii</name>
    <dbReference type="NCBI Taxonomy" id="56731"/>
    <lineage>
        <taxon>Bacteria</taxon>
        <taxon>Pseudomonadati</taxon>
        <taxon>Pseudomonadota</taxon>
        <taxon>Alphaproteobacteria</taxon>
        <taxon>Hyphomicrobiales</taxon>
        <taxon>Rhizobiaceae</taxon>
        <taxon>Rhizobium/Agrobacterium group</taxon>
        <taxon>Rhizobium</taxon>
    </lineage>
</organism>
<keyword evidence="2" id="KW-1185">Reference proteome</keyword>